<sequence>MDNCKALIGPHAGFSYSGSAAAWAYAAIPVQKVKRIFLLGPSHHHYLSKIALSKCAKYATPLGDIPIDLETVKKLKGTGLFDEMDLDTDSDEHSLEMHLPYIRLMFKDSTDVKLVPLLIGSVSESAAAEYAEVFQEYWEDDETFWVISSDFCHWGTRFSHTPYYPNPPPIVNPVPPAESVGSAAATTALPPKLINLSRGTPATQLETPIWQSIQYMDHEAMEILRNGGKEGTGKEFRKYLKRTGLLKRG</sequence>
<evidence type="ECO:0000313" key="2">
    <source>
        <dbReference type="Proteomes" id="UP001227268"/>
    </source>
</evidence>
<protein>
    <submittedName>
        <fullName evidence="1">Uncharacterized protein</fullName>
    </submittedName>
</protein>
<reference evidence="1" key="1">
    <citation type="submission" date="2023-04" db="EMBL/GenBank/DDBJ databases">
        <title>Draft Genome sequencing of Naganishia species isolated from polar environments using Oxford Nanopore Technology.</title>
        <authorList>
            <person name="Leo P."/>
            <person name="Venkateswaran K."/>
        </authorList>
    </citation>
    <scope>NUCLEOTIDE SEQUENCE</scope>
    <source>
        <strain evidence="1">MNA-CCFEE 5423</strain>
    </source>
</reference>
<evidence type="ECO:0000313" key="1">
    <source>
        <dbReference type="EMBL" id="KAJ9103991.1"/>
    </source>
</evidence>
<gene>
    <name evidence="1" type="ORF">QFC21_002454</name>
</gene>
<proteinExistence type="predicted"/>
<comment type="caution">
    <text evidence="1">The sequence shown here is derived from an EMBL/GenBank/DDBJ whole genome shotgun (WGS) entry which is preliminary data.</text>
</comment>
<dbReference type="EMBL" id="JASBWT010000006">
    <property type="protein sequence ID" value="KAJ9103991.1"/>
    <property type="molecule type" value="Genomic_DNA"/>
</dbReference>
<dbReference type="Proteomes" id="UP001227268">
    <property type="component" value="Unassembled WGS sequence"/>
</dbReference>
<keyword evidence="2" id="KW-1185">Reference proteome</keyword>
<organism evidence="1 2">
    <name type="scientific">Naganishia friedmannii</name>
    <dbReference type="NCBI Taxonomy" id="89922"/>
    <lineage>
        <taxon>Eukaryota</taxon>
        <taxon>Fungi</taxon>
        <taxon>Dikarya</taxon>
        <taxon>Basidiomycota</taxon>
        <taxon>Agaricomycotina</taxon>
        <taxon>Tremellomycetes</taxon>
        <taxon>Filobasidiales</taxon>
        <taxon>Filobasidiaceae</taxon>
        <taxon>Naganishia</taxon>
    </lineage>
</organism>
<accession>A0ACC2VZD0</accession>
<name>A0ACC2VZD0_9TREE</name>